<comment type="caution">
    <text evidence="2">The sequence shown here is derived from an EMBL/GenBank/DDBJ whole genome shotgun (WGS) entry which is preliminary data.</text>
</comment>
<dbReference type="Proteomes" id="UP001159363">
    <property type="component" value="Chromosome 12"/>
</dbReference>
<feature type="compositionally biased region" description="Low complexity" evidence="1">
    <location>
        <begin position="37"/>
        <end position="46"/>
    </location>
</feature>
<reference evidence="2 3" key="1">
    <citation type="submission" date="2023-02" db="EMBL/GenBank/DDBJ databases">
        <title>LHISI_Scaffold_Assembly.</title>
        <authorList>
            <person name="Stuart O.P."/>
            <person name="Cleave R."/>
            <person name="Magrath M.J.L."/>
            <person name="Mikheyev A.S."/>
        </authorList>
    </citation>
    <scope>NUCLEOTIDE SEQUENCE [LARGE SCALE GENOMIC DNA]</scope>
    <source>
        <strain evidence="2">Daus_M_001</strain>
        <tissue evidence="2">Leg muscle</tissue>
    </source>
</reference>
<dbReference type="EMBL" id="JARBHB010000013">
    <property type="protein sequence ID" value="KAJ8870684.1"/>
    <property type="molecule type" value="Genomic_DNA"/>
</dbReference>
<proteinExistence type="predicted"/>
<evidence type="ECO:0000256" key="1">
    <source>
        <dbReference type="SAM" id="MobiDB-lite"/>
    </source>
</evidence>
<name>A0ABQ9GE60_9NEOP</name>
<sequence length="98" mass="10490">MESPCAYYVQSCSVGAGSSGKAAGSANLLGSWDNFVGTSPGPTGPSAGLKPSPTIPRNASTPNLESKARDPFADIGEYCRMYKYFHNWYVYLLTTLDQ</sequence>
<protein>
    <submittedName>
        <fullName evidence="2">Uncharacterized protein</fullName>
    </submittedName>
</protein>
<feature type="compositionally biased region" description="Polar residues" evidence="1">
    <location>
        <begin position="55"/>
        <end position="64"/>
    </location>
</feature>
<keyword evidence="3" id="KW-1185">Reference proteome</keyword>
<evidence type="ECO:0000313" key="2">
    <source>
        <dbReference type="EMBL" id="KAJ8870684.1"/>
    </source>
</evidence>
<organism evidence="2 3">
    <name type="scientific">Dryococelus australis</name>
    <dbReference type="NCBI Taxonomy" id="614101"/>
    <lineage>
        <taxon>Eukaryota</taxon>
        <taxon>Metazoa</taxon>
        <taxon>Ecdysozoa</taxon>
        <taxon>Arthropoda</taxon>
        <taxon>Hexapoda</taxon>
        <taxon>Insecta</taxon>
        <taxon>Pterygota</taxon>
        <taxon>Neoptera</taxon>
        <taxon>Polyneoptera</taxon>
        <taxon>Phasmatodea</taxon>
        <taxon>Verophasmatodea</taxon>
        <taxon>Anareolatae</taxon>
        <taxon>Phasmatidae</taxon>
        <taxon>Eurycanthinae</taxon>
        <taxon>Dryococelus</taxon>
    </lineage>
</organism>
<accession>A0ABQ9GE60</accession>
<evidence type="ECO:0000313" key="3">
    <source>
        <dbReference type="Proteomes" id="UP001159363"/>
    </source>
</evidence>
<feature type="region of interest" description="Disordered" evidence="1">
    <location>
        <begin position="37"/>
        <end position="67"/>
    </location>
</feature>
<gene>
    <name evidence="2" type="ORF">PR048_029708</name>
</gene>